<dbReference type="PANTHER" id="PTHR11022">
    <property type="entry name" value="PEPTIDOGLYCAN RECOGNITION PROTEIN"/>
    <property type="match status" value="1"/>
</dbReference>
<keyword evidence="5" id="KW-1185">Reference proteome</keyword>
<evidence type="ECO:0000259" key="2">
    <source>
        <dbReference type="SMART" id="SM00644"/>
    </source>
</evidence>
<gene>
    <name evidence="4" type="ORF">ACFS27_03435</name>
</gene>
<name>A0ABW5VLQ3_9MICO</name>
<reference evidence="5" key="1">
    <citation type="journal article" date="2019" name="Int. J. Syst. Evol. Microbiol.">
        <title>The Global Catalogue of Microorganisms (GCM) 10K type strain sequencing project: providing services to taxonomists for standard genome sequencing and annotation.</title>
        <authorList>
            <consortium name="The Broad Institute Genomics Platform"/>
            <consortium name="The Broad Institute Genome Sequencing Center for Infectious Disease"/>
            <person name="Wu L."/>
            <person name="Ma J."/>
        </authorList>
    </citation>
    <scope>NUCLEOTIDE SEQUENCE [LARGE SCALE GENOMIC DNA]</scope>
    <source>
        <strain evidence="5">CCM 7044</strain>
    </source>
</reference>
<dbReference type="InterPro" id="IPR015510">
    <property type="entry name" value="PGRP"/>
</dbReference>
<dbReference type="Gene3D" id="3.40.80.10">
    <property type="entry name" value="Peptidoglycan recognition protein-like"/>
    <property type="match status" value="1"/>
</dbReference>
<keyword evidence="4" id="KW-0378">Hydrolase</keyword>
<dbReference type="CDD" id="cd06583">
    <property type="entry name" value="PGRP"/>
    <property type="match status" value="1"/>
</dbReference>
<dbReference type="SUPFAM" id="SSF55846">
    <property type="entry name" value="N-acetylmuramoyl-L-alanine amidase-like"/>
    <property type="match status" value="1"/>
</dbReference>
<dbReference type="EMBL" id="JBHUOG010000001">
    <property type="protein sequence ID" value="MFD2792594.1"/>
    <property type="molecule type" value="Genomic_DNA"/>
</dbReference>
<dbReference type="GO" id="GO:0008745">
    <property type="term" value="F:N-acetylmuramoyl-L-alanine amidase activity"/>
    <property type="evidence" value="ECO:0007669"/>
    <property type="project" value="UniProtKB-EC"/>
</dbReference>
<dbReference type="EC" id="3.5.1.28" evidence="4"/>
<feature type="domain" description="N-acetylmuramoyl-L-alanine amidase" evidence="2">
    <location>
        <begin position="15"/>
        <end position="152"/>
    </location>
</feature>
<accession>A0ABW5VLQ3</accession>
<sequence>MIIPIATRKRWGPRYPDGDLTLTGPADEVFVHHSVTAQLSPDASVEDECEQMRALESVGQSRFGTGISYNVVIFPSGRAYQGVSWNRRGTHTGGRNSTARSICFAGNYEIHEPTAAQLATAAVIYAEGKGHLWVLSAPLRGHRDVSQTACPGRHLYAELPAIRAGRTLTKAGGFMSDLTKTEQKEILHDGRQTVEKLERIEETLKAQRENDLKHMSASAARERALLETVKVLAANGSVNPDEVLKRLDALFENLTITISKEG</sequence>
<evidence type="ECO:0000259" key="3">
    <source>
        <dbReference type="SMART" id="SM00701"/>
    </source>
</evidence>
<protein>
    <submittedName>
        <fullName evidence="4">N-acetylmuramoyl-L-alanine amidase</fullName>
        <ecNumber evidence="4">3.5.1.28</ecNumber>
    </submittedName>
</protein>
<feature type="domain" description="Peptidoglycan recognition protein family" evidence="3">
    <location>
        <begin position="3"/>
        <end position="146"/>
    </location>
</feature>
<dbReference type="PANTHER" id="PTHR11022:SF41">
    <property type="entry name" value="PEPTIDOGLYCAN-RECOGNITION PROTEIN LC-RELATED"/>
    <property type="match status" value="1"/>
</dbReference>
<evidence type="ECO:0000313" key="5">
    <source>
        <dbReference type="Proteomes" id="UP001597479"/>
    </source>
</evidence>
<dbReference type="InterPro" id="IPR006619">
    <property type="entry name" value="PGRP_domain_met/bac"/>
</dbReference>
<dbReference type="InterPro" id="IPR036505">
    <property type="entry name" value="Amidase/PGRP_sf"/>
</dbReference>
<proteinExistence type="inferred from homology"/>
<evidence type="ECO:0000256" key="1">
    <source>
        <dbReference type="ARBA" id="ARBA00007553"/>
    </source>
</evidence>
<evidence type="ECO:0000313" key="4">
    <source>
        <dbReference type="EMBL" id="MFD2792594.1"/>
    </source>
</evidence>
<dbReference type="SMART" id="SM00644">
    <property type="entry name" value="Ami_2"/>
    <property type="match status" value="1"/>
</dbReference>
<dbReference type="Proteomes" id="UP001597479">
    <property type="component" value="Unassembled WGS sequence"/>
</dbReference>
<dbReference type="Pfam" id="PF01510">
    <property type="entry name" value="Amidase_2"/>
    <property type="match status" value="1"/>
</dbReference>
<dbReference type="InterPro" id="IPR002502">
    <property type="entry name" value="Amidase_domain"/>
</dbReference>
<dbReference type="RefSeq" id="WP_377180369.1">
    <property type="nucleotide sequence ID" value="NZ_JBHUOG010000001.1"/>
</dbReference>
<dbReference type="SMART" id="SM00701">
    <property type="entry name" value="PGRP"/>
    <property type="match status" value="1"/>
</dbReference>
<comment type="similarity">
    <text evidence="1">Belongs to the N-acetylmuramoyl-L-alanine amidase 2 family.</text>
</comment>
<organism evidence="4 5">
    <name type="scientific">Promicromonospora vindobonensis</name>
    <dbReference type="NCBI Taxonomy" id="195748"/>
    <lineage>
        <taxon>Bacteria</taxon>
        <taxon>Bacillati</taxon>
        <taxon>Actinomycetota</taxon>
        <taxon>Actinomycetes</taxon>
        <taxon>Micrococcales</taxon>
        <taxon>Promicromonosporaceae</taxon>
        <taxon>Promicromonospora</taxon>
    </lineage>
</organism>
<comment type="caution">
    <text evidence="4">The sequence shown here is derived from an EMBL/GenBank/DDBJ whole genome shotgun (WGS) entry which is preliminary data.</text>
</comment>